<dbReference type="EMBL" id="JBAHYK010001166">
    <property type="protein sequence ID" value="KAL0569219.1"/>
    <property type="molecule type" value="Genomic_DNA"/>
</dbReference>
<feature type="region of interest" description="Disordered" evidence="1">
    <location>
        <begin position="13"/>
        <end position="94"/>
    </location>
</feature>
<name>A0ABR3F1Y9_9AGAR</name>
<gene>
    <name evidence="2" type="ORF">V5O48_012745</name>
</gene>
<evidence type="ECO:0000256" key="1">
    <source>
        <dbReference type="SAM" id="MobiDB-lite"/>
    </source>
</evidence>
<accession>A0ABR3F1Y9</accession>
<feature type="compositionally biased region" description="Acidic residues" evidence="1">
    <location>
        <begin position="57"/>
        <end position="68"/>
    </location>
</feature>
<protein>
    <submittedName>
        <fullName evidence="2">Uncharacterized protein</fullName>
    </submittedName>
</protein>
<proteinExistence type="predicted"/>
<feature type="compositionally biased region" description="Basic and acidic residues" evidence="1">
    <location>
        <begin position="30"/>
        <end position="39"/>
    </location>
</feature>
<organism evidence="2 3">
    <name type="scientific">Marasmius crinis-equi</name>
    <dbReference type="NCBI Taxonomy" id="585013"/>
    <lineage>
        <taxon>Eukaryota</taxon>
        <taxon>Fungi</taxon>
        <taxon>Dikarya</taxon>
        <taxon>Basidiomycota</taxon>
        <taxon>Agaricomycotina</taxon>
        <taxon>Agaricomycetes</taxon>
        <taxon>Agaricomycetidae</taxon>
        <taxon>Agaricales</taxon>
        <taxon>Marasmiineae</taxon>
        <taxon>Marasmiaceae</taxon>
        <taxon>Marasmius</taxon>
    </lineage>
</organism>
<evidence type="ECO:0000313" key="3">
    <source>
        <dbReference type="Proteomes" id="UP001465976"/>
    </source>
</evidence>
<reference evidence="2 3" key="1">
    <citation type="submission" date="2024-02" db="EMBL/GenBank/DDBJ databases">
        <title>A draft genome for the cacao thread blight pathogen Marasmius crinis-equi.</title>
        <authorList>
            <person name="Cohen S.P."/>
            <person name="Baruah I.K."/>
            <person name="Amoako-Attah I."/>
            <person name="Bukari Y."/>
            <person name="Meinhardt L.W."/>
            <person name="Bailey B.A."/>
        </authorList>
    </citation>
    <scope>NUCLEOTIDE SEQUENCE [LARGE SCALE GENOMIC DNA]</scope>
    <source>
        <strain evidence="2 3">GH-76</strain>
    </source>
</reference>
<feature type="compositionally biased region" description="Basic residues" evidence="1">
    <location>
        <begin position="41"/>
        <end position="51"/>
    </location>
</feature>
<feature type="compositionally biased region" description="Acidic residues" evidence="1">
    <location>
        <begin position="20"/>
        <end position="29"/>
    </location>
</feature>
<comment type="caution">
    <text evidence="2">The sequence shown here is derived from an EMBL/GenBank/DDBJ whole genome shotgun (WGS) entry which is preliminary data.</text>
</comment>
<dbReference type="Proteomes" id="UP001465976">
    <property type="component" value="Unassembled WGS sequence"/>
</dbReference>
<keyword evidence="3" id="KW-1185">Reference proteome</keyword>
<evidence type="ECO:0000313" key="2">
    <source>
        <dbReference type="EMBL" id="KAL0569219.1"/>
    </source>
</evidence>
<sequence>FDLHIWCLGRCQLERGNGNSDDDDSDESGSSDKDEEYAPKGKAKVKAPAKKTKGDPRDDDDIEEFDDCDVPRRVQDEISNGEVSVGGHGSEDELPGFQEALHASRADLARIQELEEDDDNVSRPSPTLAALPEAHADSPVTQGKGKAVAAGERGPRYEELLRRHEQSSRVGDSGRPPRVLGVRVGTVRHQRMKAVLELKITLGAGHLRWIVLRVALELCLGTLASQLAQ</sequence>
<feature type="non-terminal residue" evidence="2">
    <location>
        <position position="1"/>
    </location>
</feature>